<evidence type="ECO:0000256" key="5">
    <source>
        <dbReference type="ARBA" id="ARBA00022884"/>
    </source>
</evidence>
<comment type="domain">
    <text evidence="6">The Q motif is unique to and characteristic of the DEAD box family of RNA helicases and controls ATP binding and hydrolysis.</text>
</comment>
<dbReference type="InterPro" id="IPR011545">
    <property type="entry name" value="DEAD/DEAH_box_helicase_dom"/>
</dbReference>
<name>A0A182N9A6_9DIPT</name>
<dbReference type="STRING" id="7168.A0A182N9A6"/>
<feature type="compositionally biased region" description="Basic and acidic residues" evidence="7">
    <location>
        <begin position="700"/>
        <end position="711"/>
    </location>
</feature>
<dbReference type="PANTHER" id="PTHR24031">
    <property type="entry name" value="RNA HELICASE"/>
    <property type="match status" value="1"/>
</dbReference>
<feature type="region of interest" description="Disordered" evidence="7">
    <location>
        <begin position="36"/>
        <end position="120"/>
    </location>
</feature>
<keyword evidence="4 6" id="KW-0067">ATP-binding</keyword>
<dbReference type="AlphaFoldDB" id="A0A182N9A6"/>
<dbReference type="PROSITE" id="PS00039">
    <property type="entry name" value="DEAD_ATP_HELICASE"/>
    <property type="match status" value="1"/>
</dbReference>
<proteinExistence type="inferred from homology"/>
<feature type="domain" description="Helicase ATP-binding" evidence="8">
    <location>
        <begin position="208"/>
        <end position="412"/>
    </location>
</feature>
<dbReference type="Pfam" id="PF00271">
    <property type="entry name" value="Helicase_C"/>
    <property type="match status" value="1"/>
</dbReference>
<keyword evidence="1 6" id="KW-0547">Nucleotide-binding</keyword>
<dbReference type="GO" id="GO:0003724">
    <property type="term" value="F:RNA helicase activity"/>
    <property type="evidence" value="ECO:0007669"/>
    <property type="project" value="UniProtKB-EC"/>
</dbReference>
<evidence type="ECO:0000256" key="6">
    <source>
        <dbReference type="RuleBase" id="RU365068"/>
    </source>
</evidence>
<feature type="compositionally biased region" description="Acidic residues" evidence="7">
    <location>
        <begin position="69"/>
        <end position="96"/>
    </location>
</feature>
<dbReference type="EC" id="3.6.4.13" evidence="6"/>
<dbReference type="GO" id="GO:0016787">
    <property type="term" value="F:hydrolase activity"/>
    <property type="evidence" value="ECO:0007669"/>
    <property type="project" value="UniProtKB-KW"/>
</dbReference>
<reference evidence="10" key="2">
    <citation type="submission" date="2020-05" db="UniProtKB">
        <authorList>
            <consortium name="EnsemblMetazoa"/>
        </authorList>
    </citation>
    <scope>IDENTIFICATION</scope>
    <source>
        <strain evidence="10">WRAIR2</strain>
    </source>
</reference>
<feature type="compositionally biased region" description="Basic residues" evidence="7">
    <location>
        <begin position="805"/>
        <end position="814"/>
    </location>
</feature>
<accession>A0A182N9A6</accession>
<dbReference type="InterPro" id="IPR014001">
    <property type="entry name" value="Helicase_ATP-bd"/>
</dbReference>
<feature type="domain" description="Helicase C-terminal" evidence="9">
    <location>
        <begin position="447"/>
        <end position="611"/>
    </location>
</feature>
<dbReference type="Pfam" id="PF00270">
    <property type="entry name" value="DEAD"/>
    <property type="match status" value="1"/>
</dbReference>
<dbReference type="SMART" id="SM00490">
    <property type="entry name" value="HELICc"/>
    <property type="match status" value="1"/>
</dbReference>
<dbReference type="VEuPathDB" id="VectorBase:ADIR004230"/>
<reference evidence="11" key="1">
    <citation type="submission" date="2013-03" db="EMBL/GenBank/DDBJ databases">
        <title>The Genome Sequence of Anopheles dirus WRAIR2.</title>
        <authorList>
            <consortium name="The Broad Institute Genomics Platform"/>
            <person name="Neafsey D.E."/>
            <person name="Walton C."/>
            <person name="Walker B."/>
            <person name="Young S.K."/>
            <person name="Zeng Q."/>
            <person name="Gargeya S."/>
            <person name="Fitzgerald M."/>
            <person name="Haas B."/>
            <person name="Abouelleil A."/>
            <person name="Allen A.W."/>
            <person name="Alvarado L."/>
            <person name="Arachchi H.M."/>
            <person name="Berlin A.M."/>
            <person name="Chapman S.B."/>
            <person name="Gainer-Dewar J."/>
            <person name="Goldberg J."/>
            <person name="Griggs A."/>
            <person name="Gujja S."/>
            <person name="Hansen M."/>
            <person name="Howarth C."/>
            <person name="Imamovic A."/>
            <person name="Ireland A."/>
            <person name="Larimer J."/>
            <person name="McCowan C."/>
            <person name="Murphy C."/>
            <person name="Pearson M."/>
            <person name="Poon T.W."/>
            <person name="Priest M."/>
            <person name="Roberts A."/>
            <person name="Saif S."/>
            <person name="Shea T."/>
            <person name="Sisk P."/>
            <person name="Sykes S."/>
            <person name="Wortman J."/>
            <person name="Nusbaum C."/>
            <person name="Birren B."/>
        </authorList>
    </citation>
    <scope>NUCLEOTIDE SEQUENCE [LARGE SCALE GENOMIC DNA]</scope>
    <source>
        <strain evidence="11">WRAIR2</strain>
    </source>
</reference>
<keyword evidence="11" id="KW-1185">Reference proteome</keyword>
<dbReference type="GO" id="GO:0005524">
    <property type="term" value="F:ATP binding"/>
    <property type="evidence" value="ECO:0007669"/>
    <property type="project" value="UniProtKB-UniRule"/>
</dbReference>
<protein>
    <recommendedName>
        <fullName evidence="6">ATP-dependent RNA helicase</fullName>
        <ecNumber evidence="6">3.6.4.13</ecNumber>
    </recommendedName>
</protein>
<feature type="compositionally biased region" description="Basic and acidic residues" evidence="7">
    <location>
        <begin position="97"/>
        <end position="109"/>
    </location>
</feature>
<evidence type="ECO:0000256" key="1">
    <source>
        <dbReference type="ARBA" id="ARBA00022741"/>
    </source>
</evidence>
<feature type="compositionally biased region" description="Basic residues" evidence="7">
    <location>
        <begin position="822"/>
        <end position="834"/>
    </location>
</feature>
<comment type="similarity">
    <text evidence="6">Belongs to the DEAD box helicase family.</text>
</comment>
<keyword evidence="3 6" id="KW-0347">Helicase</keyword>
<evidence type="ECO:0000313" key="11">
    <source>
        <dbReference type="Proteomes" id="UP000075884"/>
    </source>
</evidence>
<feature type="compositionally biased region" description="Basic residues" evidence="7">
    <location>
        <begin position="770"/>
        <end position="783"/>
    </location>
</feature>
<dbReference type="SUPFAM" id="SSF52540">
    <property type="entry name" value="P-loop containing nucleoside triphosphate hydrolases"/>
    <property type="match status" value="1"/>
</dbReference>
<evidence type="ECO:0000256" key="7">
    <source>
        <dbReference type="SAM" id="MobiDB-lite"/>
    </source>
</evidence>
<keyword evidence="5 6" id="KW-0694">RNA-binding</keyword>
<dbReference type="EnsemblMetazoa" id="ADIR004230-RA">
    <property type="protein sequence ID" value="ADIR004230-PA"/>
    <property type="gene ID" value="ADIR004230"/>
</dbReference>
<dbReference type="CDD" id="cd18787">
    <property type="entry name" value="SF2_C_DEAD"/>
    <property type="match status" value="1"/>
</dbReference>
<comment type="catalytic activity">
    <reaction evidence="6">
        <text>ATP + H2O = ADP + phosphate + H(+)</text>
        <dbReference type="Rhea" id="RHEA:13065"/>
        <dbReference type="ChEBI" id="CHEBI:15377"/>
        <dbReference type="ChEBI" id="CHEBI:15378"/>
        <dbReference type="ChEBI" id="CHEBI:30616"/>
        <dbReference type="ChEBI" id="CHEBI:43474"/>
        <dbReference type="ChEBI" id="CHEBI:456216"/>
        <dbReference type="EC" id="3.6.4.13"/>
    </reaction>
</comment>
<feature type="region of interest" description="Disordered" evidence="7">
    <location>
        <begin position="686"/>
        <end position="834"/>
    </location>
</feature>
<dbReference type="InterPro" id="IPR001650">
    <property type="entry name" value="Helicase_C-like"/>
</dbReference>
<dbReference type="InterPro" id="IPR027417">
    <property type="entry name" value="P-loop_NTPase"/>
</dbReference>
<evidence type="ECO:0000259" key="8">
    <source>
        <dbReference type="PROSITE" id="PS51192"/>
    </source>
</evidence>
<dbReference type="Gene3D" id="3.40.50.300">
    <property type="entry name" value="P-loop containing nucleotide triphosphate hydrolases"/>
    <property type="match status" value="2"/>
</dbReference>
<dbReference type="InterPro" id="IPR000629">
    <property type="entry name" value="RNA-helicase_DEAD-box_CS"/>
</dbReference>
<evidence type="ECO:0000256" key="3">
    <source>
        <dbReference type="ARBA" id="ARBA00022806"/>
    </source>
</evidence>
<dbReference type="SMART" id="SM00487">
    <property type="entry name" value="DEXDc"/>
    <property type="match status" value="1"/>
</dbReference>
<sequence length="834" mass="93786">MELFTVNRYDETKLNEEDEKAQEALILQTLLARREKKARLRASKTPAEITTSIDNAAEHPEHTLPVEPSTEEPCNDEATDEAQDADVPDEAEEQEEPDAKDINDERDVEPPETGTAPAANVRGLKQLGDFTVLGGDKLHRLKQTEEVLPPWLSHPTIIQRDVSDKGPPIKKQSYLHDTLKDNLKTMGFKRLFPVQEAVIPWILEAHRKPAPFWPRDVCISSPTGSGKTLAFAVPVVQLLLKCVAPAVRALVILPVQELAEQVYQVFRSLCEGTNVRAVVLSRGLQLESEQNRLVKYCNGEYVPKVDIVVTTAGRLIEHLHSTKGFTLRHLRFLIVDEADKVMNQIQNDWLYHLNKHVKQESDEYLMGRTADLLTQTELFDRARQPHKLLFSATFKRDAEKLKTLKLFHPKLFTAVNDPTERTVMAQHTGQQEPRRGKFAGQYTTPVELRELVCITEQRTKPLTLYALIRENEYRRFLVFTNSINSSHRLSFVLQRLFGTDLIIEEWSSSLSPAARRGVLSRFSMGKVNGIICTDALARGIDIESIDVVISYDVPANVDTYIHRIGRTARAGSHGTAITLLLDEEKRKFNTLLREADKEELETIGINPSTEEEFAAKYTNALNDLREALGLETEVIKKIRNGNTIGNMTRVNLLTKLKDQLDIAYSTEIIKTLKHLPKSWTNEAIESKAKEHQHAGKKRKQQDDNVGERDEVAADGPSTAEDKSSEKLTNGTGKAGGKKRKLQSNGISETNGSVDALPAITEPPTVDAGGKKKKQKKRKPKIRKASSGDSGVVEISSKSDGEQKTRQRMRIKRKVPAVDGQTKKNRWRKNAHTNE</sequence>
<evidence type="ECO:0000313" key="10">
    <source>
        <dbReference type="EnsemblMetazoa" id="ADIR004230-PA"/>
    </source>
</evidence>
<dbReference type="PROSITE" id="PS51194">
    <property type="entry name" value="HELICASE_CTER"/>
    <property type="match status" value="1"/>
</dbReference>
<feature type="compositionally biased region" description="Polar residues" evidence="7">
    <location>
        <begin position="742"/>
        <end position="752"/>
    </location>
</feature>
<comment type="function">
    <text evidence="6">RNA helicase.</text>
</comment>
<evidence type="ECO:0000256" key="2">
    <source>
        <dbReference type="ARBA" id="ARBA00022801"/>
    </source>
</evidence>
<evidence type="ECO:0000259" key="9">
    <source>
        <dbReference type="PROSITE" id="PS51194"/>
    </source>
</evidence>
<organism evidence="10 11">
    <name type="scientific">Anopheles dirus</name>
    <dbReference type="NCBI Taxonomy" id="7168"/>
    <lineage>
        <taxon>Eukaryota</taxon>
        <taxon>Metazoa</taxon>
        <taxon>Ecdysozoa</taxon>
        <taxon>Arthropoda</taxon>
        <taxon>Hexapoda</taxon>
        <taxon>Insecta</taxon>
        <taxon>Pterygota</taxon>
        <taxon>Neoptera</taxon>
        <taxon>Endopterygota</taxon>
        <taxon>Diptera</taxon>
        <taxon>Nematocera</taxon>
        <taxon>Culicoidea</taxon>
        <taxon>Culicidae</taxon>
        <taxon>Anophelinae</taxon>
        <taxon>Anopheles</taxon>
    </lineage>
</organism>
<dbReference type="GO" id="GO:0003723">
    <property type="term" value="F:RNA binding"/>
    <property type="evidence" value="ECO:0007669"/>
    <property type="project" value="UniProtKB-UniRule"/>
</dbReference>
<evidence type="ECO:0000256" key="4">
    <source>
        <dbReference type="ARBA" id="ARBA00022840"/>
    </source>
</evidence>
<dbReference type="PROSITE" id="PS51192">
    <property type="entry name" value="HELICASE_ATP_BIND_1"/>
    <property type="match status" value="1"/>
</dbReference>
<dbReference type="CDD" id="cd17956">
    <property type="entry name" value="DEADc_DDX51"/>
    <property type="match status" value="1"/>
</dbReference>
<keyword evidence="2 6" id="KW-0378">Hydrolase</keyword>
<dbReference type="Proteomes" id="UP000075884">
    <property type="component" value="Unassembled WGS sequence"/>
</dbReference>